<dbReference type="Gene3D" id="1.20.58.80">
    <property type="entry name" value="Phosphotransferase system, lactose/cellobiose-type IIA subunit"/>
    <property type="match status" value="1"/>
</dbReference>
<evidence type="ECO:0000256" key="7">
    <source>
        <dbReference type="PROSITE-ProRule" id="PRU00418"/>
    </source>
</evidence>
<evidence type="ECO:0000313" key="9">
    <source>
        <dbReference type="EMBL" id="NRV08093.1"/>
    </source>
</evidence>
<feature type="modified residue" description="Phosphohistidine; by HPr" evidence="7">
    <location>
        <position position="77"/>
    </location>
</feature>
<reference evidence="9" key="3">
    <citation type="submission" date="2020-05" db="EMBL/GenBank/DDBJ databases">
        <title>Genomic insights into acetone-butanol-ethanol (ABE) fermentation by sequencing solventogenic clostridia strains.</title>
        <authorList>
            <person name="Brown S."/>
        </authorList>
    </citation>
    <scope>NUCLEOTIDE SEQUENCE</scope>
    <source>
        <strain evidence="9">DJ126</strain>
    </source>
</reference>
<name>A0A0B5Q9P0_CLOBE</name>
<dbReference type="GO" id="GO:0046872">
    <property type="term" value="F:metal ion binding"/>
    <property type="evidence" value="ECO:0007669"/>
    <property type="project" value="UniProtKB-KW"/>
</dbReference>
<dbReference type="SUPFAM" id="SSF46973">
    <property type="entry name" value="Enzyme IIa from lactose specific PTS, IIa-lac"/>
    <property type="match status" value="1"/>
</dbReference>
<dbReference type="KEGG" id="cbei:LF65_01011"/>
<dbReference type="AlphaFoldDB" id="A0A0B5Q9P0"/>
<dbReference type="OrthoDB" id="389577at2"/>
<evidence type="ECO:0000256" key="5">
    <source>
        <dbReference type="PIRSR" id="PIRSR000699-1"/>
    </source>
</evidence>
<evidence type="ECO:0000313" key="10">
    <source>
        <dbReference type="Proteomes" id="UP000031866"/>
    </source>
</evidence>
<protein>
    <submittedName>
        <fullName evidence="8">PTS cellobiose transporter subunit IIA</fullName>
    </submittedName>
    <submittedName>
        <fullName evidence="9">PTS system cellobiose-specific IIA component</fullName>
    </submittedName>
</protein>
<gene>
    <name evidence="9" type="ORF">DFH45_001056</name>
    <name evidence="8" type="ORF">LF65_01011</name>
</gene>
<reference evidence="8" key="2">
    <citation type="submission" date="2016-02" db="EMBL/GenBank/DDBJ databases">
        <title>Genome sequence of Clostridium beijerinckii strain 59B.</title>
        <authorList>
            <person name="Little G.T."/>
            <person name="Minton N.P."/>
        </authorList>
    </citation>
    <scope>NUCLEOTIDE SEQUENCE</scope>
    <source>
        <strain evidence="8">NCIMB 14988</strain>
    </source>
</reference>
<proteinExistence type="predicted"/>
<keyword evidence="6" id="KW-0460">Magnesium</keyword>
<dbReference type="GO" id="GO:0009401">
    <property type="term" value="P:phosphoenolpyruvate-dependent sugar phosphotransferase system"/>
    <property type="evidence" value="ECO:0007669"/>
    <property type="project" value="UniProtKB-KW"/>
</dbReference>
<keyword evidence="1" id="KW-0813">Transport</keyword>
<organism evidence="8 10">
    <name type="scientific">Clostridium beijerinckii</name>
    <name type="common">Clostridium MP</name>
    <dbReference type="NCBI Taxonomy" id="1520"/>
    <lineage>
        <taxon>Bacteria</taxon>
        <taxon>Bacillati</taxon>
        <taxon>Bacillota</taxon>
        <taxon>Clostridia</taxon>
        <taxon>Eubacteriales</taxon>
        <taxon>Clostridiaceae</taxon>
        <taxon>Clostridium</taxon>
    </lineage>
</organism>
<dbReference type="PANTHER" id="PTHR34382">
    <property type="entry name" value="PTS SYSTEM N,N'-DIACETYLCHITOBIOSE-SPECIFIC EIIA COMPONENT"/>
    <property type="match status" value="1"/>
</dbReference>
<evidence type="ECO:0000256" key="4">
    <source>
        <dbReference type="ARBA" id="ARBA00022683"/>
    </source>
</evidence>
<keyword evidence="3" id="KW-0808">Transferase</keyword>
<dbReference type="PIRSF" id="PIRSF000699">
    <property type="entry name" value="PTS_IILac_III"/>
    <property type="match status" value="1"/>
</dbReference>
<dbReference type="Pfam" id="PF02255">
    <property type="entry name" value="PTS_IIA"/>
    <property type="match status" value="1"/>
</dbReference>
<dbReference type="Proteomes" id="UP000821656">
    <property type="component" value="Unassembled WGS sequence"/>
</dbReference>
<sequence>MNIELEEIVFTIISHAGNSRSACFEALNLARNGEFDKANLCMKQAKEELSLVHNIQTGLIQEEAAGNKQELSLLLMHAEDHLMTASLAKDLICELIKMYEEKFKEKEIACNV</sequence>
<evidence type="ECO:0000256" key="3">
    <source>
        <dbReference type="ARBA" id="ARBA00022679"/>
    </source>
</evidence>
<dbReference type="RefSeq" id="WP_041894548.1">
    <property type="nucleotide sequence ID" value="NZ_CP010086.2"/>
</dbReference>
<evidence type="ECO:0000256" key="6">
    <source>
        <dbReference type="PIRSR" id="PIRSR000699-2"/>
    </source>
</evidence>
<dbReference type="InterPro" id="IPR003188">
    <property type="entry name" value="PTS_IIA_lac/cel"/>
</dbReference>
<dbReference type="PANTHER" id="PTHR34382:SF7">
    <property type="entry name" value="PTS SYSTEM N,N'-DIACETYLCHITOBIOSE-SPECIFIC EIIA COMPONENT"/>
    <property type="match status" value="1"/>
</dbReference>
<evidence type="ECO:0000256" key="2">
    <source>
        <dbReference type="ARBA" id="ARBA00022597"/>
    </source>
</evidence>
<comment type="cofactor">
    <cofactor evidence="6">
        <name>Mg(2+)</name>
        <dbReference type="ChEBI" id="CHEBI:18420"/>
    </cofactor>
    <text evidence="6">Binds 1 Mg(2+) ion per trimer.</text>
</comment>
<dbReference type="Proteomes" id="UP000031866">
    <property type="component" value="Chromosome"/>
</dbReference>
<dbReference type="EMBL" id="CP010086">
    <property type="protein sequence ID" value="AJG97630.1"/>
    <property type="molecule type" value="Genomic_DNA"/>
</dbReference>
<dbReference type="CDD" id="cd00215">
    <property type="entry name" value="PTS_IIA_lac"/>
    <property type="match status" value="1"/>
</dbReference>
<evidence type="ECO:0000313" key="8">
    <source>
        <dbReference type="EMBL" id="AJG97630.1"/>
    </source>
</evidence>
<keyword evidence="4" id="KW-0598">Phosphotransferase system</keyword>
<feature type="active site" description="Tele-phosphohistidine intermediate" evidence="5">
    <location>
        <position position="77"/>
    </location>
</feature>
<evidence type="ECO:0000256" key="1">
    <source>
        <dbReference type="ARBA" id="ARBA00022448"/>
    </source>
</evidence>
<keyword evidence="2" id="KW-0762">Sugar transport</keyword>
<dbReference type="EMBL" id="JABSXK010000001">
    <property type="protein sequence ID" value="NRV08093.1"/>
    <property type="molecule type" value="Genomic_DNA"/>
</dbReference>
<dbReference type="GO" id="GO:0016740">
    <property type="term" value="F:transferase activity"/>
    <property type="evidence" value="ECO:0007669"/>
    <property type="project" value="UniProtKB-KW"/>
</dbReference>
<dbReference type="InterPro" id="IPR036542">
    <property type="entry name" value="PTS_IIA_lac/cel_sf"/>
</dbReference>
<dbReference type="STRING" id="1520.LF65_01011"/>
<accession>A0A0B5Q9P0</accession>
<keyword evidence="6" id="KW-0479">Metal-binding</keyword>
<feature type="binding site" evidence="6">
    <location>
        <position position="80"/>
    </location>
    <ligand>
        <name>Mg(2+)</name>
        <dbReference type="ChEBI" id="CHEBI:18420"/>
        <note>ligand shared between all trimeric partners</note>
    </ligand>
</feature>
<reference evidence="10" key="1">
    <citation type="submission" date="2014-12" db="EMBL/GenBank/DDBJ databases">
        <title>Genome sequence of Clostridium beijerinckii strain 59B.</title>
        <authorList>
            <person name="Little G.T."/>
            <person name="Minton N.P."/>
        </authorList>
    </citation>
    <scope>NUCLEOTIDE SEQUENCE [LARGE SCALE GENOMIC DNA]</scope>
    <source>
        <strain evidence="10">59B</strain>
    </source>
</reference>
<dbReference type="PROSITE" id="PS51095">
    <property type="entry name" value="PTS_EIIA_TYPE_3"/>
    <property type="match status" value="1"/>
</dbReference>